<comment type="similarity">
    <text evidence="3 17">Belongs to the complex I subunit 4 family.</text>
</comment>
<dbReference type="GO" id="GO:0031966">
    <property type="term" value="C:mitochondrial membrane"/>
    <property type="evidence" value="ECO:0007669"/>
    <property type="project" value="UniProtKB-SubCell"/>
</dbReference>
<keyword evidence="11 17" id="KW-1133">Transmembrane helix</keyword>
<dbReference type="GO" id="GO:0008137">
    <property type="term" value="F:NADH dehydrogenase (ubiquinone) activity"/>
    <property type="evidence" value="ECO:0007669"/>
    <property type="project" value="UniProtKB-UniRule"/>
</dbReference>
<feature type="transmembrane region" description="Helical" evidence="17">
    <location>
        <begin position="273"/>
        <end position="296"/>
    </location>
</feature>
<feature type="transmembrane region" description="Helical" evidence="17">
    <location>
        <begin position="179"/>
        <end position="204"/>
    </location>
</feature>
<evidence type="ECO:0000256" key="17">
    <source>
        <dbReference type="RuleBase" id="RU003297"/>
    </source>
</evidence>
<evidence type="ECO:0000256" key="14">
    <source>
        <dbReference type="ARBA" id="ARBA00023128"/>
    </source>
</evidence>
<comment type="function">
    <text evidence="17">Core subunit of the mitochondrial membrane respiratory chain NADH dehydrogenase (Complex I) which catalyzes electron transfer from NADH through the respiratory chain, using ubiquinone as an electron acceptor. Essential for the catalytic activity and assembly of complex I.</text>
</comment>
<keyword evidence="6 17" id="KW-0813">Transport</keyword>
<evidence type="ECO:0000256" key="15">
    <source>
        <dbReference type="ARBA" id="ARBA00023136"/>
    </source>
</evidence>
<dbReference type="PANTHER" id="PTHR43507:SF20">
    <property type="entry name" value="NADH-UBIQUINONE OXIDOREDUCTASE CHAIN 4"/>
    <property type="match status" value="1"/>
</dbReference>
<keyword evidence="15 17" id="KW-0472">Membrane</keyword>
<keyword evidence="8 17" id="KW-0812">Transmembrane</keyword>
<feature type="transmembrane region" description="Helical" evidence="17">
    <location>
        <begin position="376"/>
        <end position="401"/>
    </location>
</feature>
<feature type="domain" description="NADH:quinone oxidoreductase/Mrp antiporter transmembrane" evidence="18">
    <location>
        <begin position="104"/>
        <end position="387"/>
    </location>
</feature>
<reference evidence="20" key="1">
    <citation type="journal article" date="2015" name="G3 (Bethesda)">
        <title>Multiple Conserved Heteroplasmic Sites in tRNA Genes in the Mitochondrial Genomes of Terrestrial Isopods (Oniscidea).</title>
        <authorList>
            <person name="Chandler C.H."/>
            <person name="Badawi M."/>
            <person name="Moumen B."/>
            <person name="Greve P."/>
            <person name="Cordaux R."/>
        </authorList>
    </citation>
    <scope>NUCLEOTIDE SEQUENCE</scope>
</reference>
<name>A0A0G2T4U1_9CRUS</name>
<keyword evidence="9" id="KW-1278">Translocase</keyword>
<feature type="transmembrane region" description="Helical" evidence="17">
    <location>
        <begin position="422"/>
        <end position="445"/>
    </location>
</feature>
<proteinExistence type="inferred from homology"/>
<evidence type="ECO:0000256" key="1">
    <source>
        <dbReference type="ARBA" id="ARBA00003257"/>
    </source>
</evidence>
<evidence type="ECO:0000256" key="5">
    <source>
        <dbReference type="ARBA" id="ARBA00021006"/>
    </source>
</evidence>
<dbReference type="Pfam" id="PF00361">
    <property type="entry name" value="Proton_antipo_M"/>
    <property type="match status" value="1"/>
</dbReference>
<evidence type="ECO:0000256" key="4">
    <source>
        <dbReference type="ARBA" id="ARBA00012944"/>
    </source>
</evidence>
<feature type="transmembrane region" description="Helical" evidence="17">
    <location>
        <begin position="140"/>
        <end position="159"/>
    </location>
</feature>
<feature type="transmembrane region" description="Helical" evidence="17">
    <location>
        <begin position="12"/>
        <end position="36"/>
    </location>
</feature>
<dbReference type="PANTHER" id="PTHR43507">
    <property type="entry name" value="NADH-UBIQUINONE OXIDOREDUCTASE CHAIN 4"/>
    <property type="match status" value="1"/>
</dbReference>
<evidence type="ECO:0000256" key="13">
    <source>
        <dbReference type="ARBA" id="ARBA00023075"/>
    </source>
</evidence>
<feature type="transmembrane region" description="Helical" evidence="17">
    <location>
        <begin position="56"/>
        <end position="74"/>
    </location>
</feature>
<dbReference type="EMBL" id="KR013002">
    <property type="protein sequence ID" value="AKG95411.1"/>
    <property type="molecule type" value="Genomic_DNA"/>
</dbReference>
<evidence type="ECO:0000256" key="2">
    <source>
        <dbReference type="ARBA" id="ARBA00004225"/>
    </source>
</evidence>
<evidence type="ECO:0000256" key="16">
    <source>
        <dbReference type="ARBA" id="ARBA00049551"/>
    </source>
</evidence>
<evidence type="ECO:0000256" key="3">
    <source>
        <dbReference type="ARBA" id="ARBA00009025"/>
    </source>
</evidence>
<evidence type="ECO:0000256" key="9">
    <source>
        <dbReference type="ARBA" id="ARBA00022967"/>
    </source>
</evidence>
<evidence type="ECO:0000256" key="11">
    <source>
        <dbReference type="ARBA" id="ARBA00022989"/>
    </source>
</evidence>
<geneLocation type="mitochondrion" evidence="20"/>
<comment type="function">
    <text evidence="1">Core subunit of the mitochondrial membrane respiratory chain NADH dehydrogenase (Complex I) that is believed to belong to the minimal assembly required for catalysis. Complex I functions in the transfer of electrons from NADH to the respiratory chain. The immediate electron acceptor for the enzyme is believed to be ubiquinone.</text>
</comment>
<gene>
    <name evidence="20" type="primary">nad4</name>
</gene>
<evidence type="ECO:0000256" key="10">
    <source>
        <dbReference type="ARBA" id="ARBA00022982"/>
    </source>
</evidence>
<dbReference type="GO" id="GO:0003954">
    <property type="term" value="F:NADH dehydrogenase activity"/>
    <property type="evidence" value="ECO:0007669"/>
    <property type="project" value="TreeGrafter"/>
</dbReference>
<feature type="transmembrane region" description="Helical" evidence="17">
    <location>
        <begin position="331"/>
        <end position="356"/>
    </location>
</feature>
<dbReference type="InterPro" id="IPR000260">
    <property type="entry name" value="NADH4_N"/>
</dbReference>
<evidence type="ECO:0000256" key="6">
    <source>
        <dbReference type="ARBA" id="ARBA00022448"/>
    </source>
</evidence>
<dbReference type="PRINTS" id="PR01437">
    <property type="entry name" value="NUOXDRDTASE4"/>
</dbReference>
<keyword evidence="13 17" id="KW-0830">Ubiquinone</keyword>
<dbReference type="GO" id="GO:0015990">
    <property type="term" value="P:electron transport coupled proton transport"/>
    <property type="evidence" value="ECO:0007669"/>
    <property type="project" value="TreeGrafter"/>
</dbReference>
<accession>A0A0G2T4U1</accession>
<evidence type="ECO:0000256" key="12">
    <source>
        <dbReference type="ARBA" id="ARBA00023027"/>
    </source>
</evidence>
<feature type="transmembrane region" description="Helical" evidence="17">
    <location>
        <begin position="216"/>
        <end position="235"/>
    </location>
</feature>
<feature type="transmembrane region" description="Helical" evidence="17">
    <location>
        <begin position="302"/>
        <end position="322"/>
    </location>
</feature>
<dbReference type="GO" id="GO:0048039">
    <property type="term" value="F:ubiquinone binding"/>
    <property type="evidence" value="ECO:0007669"/>
    <property type="project" value="TreeGrafter"/>
</dbReference>
<dbReference type="InterPro" id="IPR001750">
    <property type="entry name" value="ND/Mrp_TM"/>
</dbReference>
<keyword evidence="7 17" id="KW-0679">Respiratory chain</keyword>
<dbReference type="Pfam" id="PF01059">
    <property type="entry name" value="Oxidored_q5_N"/>
    <property type="match status" value="1"/>
</dbReference>
<feature type="transmembrane region" description="Helical" evidence="17">
    <location>
        <begin position="86"/>
        <end position="103"/>
    </location>
</feature>
<evidence type="ECO:0000313" key="20">
    <source>
        <dbReference type="EMBL" id="AKG95411.1"/>
    </source>
</evidence>
<evidence type="ECO:0000256" key="8">
    <source>
        <dbReference type="ARBA" id="ARBA00022692"/>
    </source>
</evidence>
<feature type="domain" description="NADH:ubiquinone oxidoreductase chain 4 N-terminal" evidence="19">
    <location>
        <begin position="6"/>
        <end position="100"/>
    </location>
</feature>
<evidence type="ECO:0000259" key="18">
    <source>
        <dbReference type="Pfam" id="PF00361"/>
    </source>
</evidence>
<dbReference type="InterPro" id="IPR003918">
    <property type="entry name" value="NADH_UbQ_OxRdtase"/>
</dbReference>
<feature type="transmembrane region" description="Helical" evidence="17">
    <location>
        <begin position="241"/>
        <end position="266"/>
    </location>
</feature>
<evidence type="ECO:0000259" key="19">
    <source>
        <dbReference type="Pfam" id="PF01059"/>
    </source>
</evidence>
<organism evidence="20">
    <name type="scientific">Cylisticus convexus</name>
    <dbReference type="NCBI Taxonomy" id="96835"/>
    <lineage>
        <taxon>Eukaryota</taxon>
        <taxon>Metazoa</taxon>
        <taxon>Ecdysozoa</taxon>
        <taxon>Arthropoda</taxon>
        <taxon>Crustacea</taxon>
        <taxon>Multicrustacea</taxon>
        <taxon>Malacostraca</taxon>
        <taxon>Eumalacostraca</taxon>
        <taxon>Peracarida</taxon>
        <taxon>Isopoda</taxon>
        <taxon>Oniscidea</taxon>
        <taxon>Crinocheta</taxon>
        <taxon>Cylisticidae</taxon>
        <taxon>Cylisticus</taxon>
    </lineage>
</organism>
<sequence length="446" mass="50101">MMTLYISLSFSFFLTFNIISFTSMMLIILTLLSLVLKHDLEFFTLNSSFLWDNLSFPLINLTLFISVLMLLTSILNKAVLNFKKSFSSLILALSILLILTFSVNNIILFYIMFEASLIPIFILILGWGNQPERMQAGMYMLIYTVTASLPLLVMIFIWVDTSNSAIFFLLTSIKNNSIYSNLLISFLILAFMVKLPLYSVHLWLPKAHVEAPVSGSMILAALLLKLGGYGMIRIISKANNLFLNINSLMMSWSLMGGVMAATICLFQSDIKFLIALSSVAHMAMVAASIFTLSSWGMNGAQFIMIGHGFCSSALFCVANMFYERVNSRSLLLLKGLQTIFPSFTLGWFLLCTSNMAAPPSLNLLGELSSVMSIFPWTYNSLILISSLVFLAATYSLFLYSQTQHGKFSSSSKPLHPPSLREWLILILHWIPLNILFLSTWIMQFII</sequence>
<comment type="subcellular location">
    <subcellularLocation>
        <location evidence="2 17">Mitochondrion membrane</location>
        <topology evidence="2 17">Multi-pass membrane protein</topology>
    </subcellularLocation>
</comment>
<keyword evidence="12 17" id="KW-0520">NAD</keyword>
<keyword evidence="10 17" id="KW-0249">Electron transport</keyword>
<protein>
    <recommendedName>
        <fullName evidence="5 17">NADH-ubiquinone oxidoreductase chain 4</fullName>
        <ecNumber evidence="4 17">7.1.1.2</ecNumber>
    </recommendedName>
</protein>
<keyword evidence="14 17" id="KW-0496">Mitochondrion</keyword>
<dbReference type="AlphaFoldDB" id="A0A0G2T4U1"/>
<evidence type="ECO:0000256" key="7">
    <source>
        <dbReference type="ARBA" id="ARBA00022660"/>
    </source>
</evidence>
<feature type="transmembrane region" description="Helical" evidence="17">
    <location>
        <begin position="109"/>
        <end position="128"/>
    </location>
</feature>
<dbReference type="EC" id="7.1.1.2" evidence="4 17"/>
<comment type="catalytic activity">
    <reaction evidence="16 17">
        <text>a ubiquinone + NADH + 5 H(+)(in) = a ubiquinol + NAD(+) + 4 H(+)(out)</text>
        <dbReference type="Rhea" id="RHEA:29091"/>
        <dbReference type="Rhea" id="RHEA-COMP:9565"/>
        <dbReference type="Rhea" id="RHEA-COMP:9566"/>
        <dbReference type="ChEBI" id="CHEBI:15378"/>
        <dbReference type="ChEBI" id="CHEBI:16389"/>
        <dbReference type="ChEBI" id="CHEBI:17976"/>
        <dbReference type="ChEBI" id="CHEBI:57540"/>
        <dbReference type="ChEBI" id="CHEBI:57945"/>
        <dbReference type="EC" id="7.1.1.2"/>
    </reaction>
</comment>
<dbReference type="GO" id="GO:0042773">
    <property type="term" value="P:ATP synthesis coupled electron transport"/>
    <property type="evidence" value="ECO:0007669"/>
    <property type="project" value="InterPro"/>
</dbReference>